<feature type="compositionally biased region" description="Pro residues" evidence="1">
    <location>
        <begin position="480"/>
        <end position="501"/>
    </location>
</feature>
<dbReference type="AlphaFoldDB" id="A0A9N8H874"/>
<feature type="region of interest" description="Disordered" evidence="1">
    <location>
        <begin position="417"/>
        <end position="459"/>
    </location>
</feature>
<sequence>MARKKNLSLPKEASNQLHRNIEAHPSWSCKDLVEHRPALYGGNYKKATQNRHNYLTTQKKKDPTKYYRSFAAIGAAATAPSSAKKKKKVGDDCDSSDSEILGSVLNYEDSDGTSSSEERILAPVDQSFRRRSARVKAGSVKTGSGTPLKSPPPKTVTIEVPSTPKSTTSFPAGLLSPLSARSNMSTVAGHDGPLQTGRIKFKNLVQASEYADETVMTQFDLPEDYPGGLFVQKIDDITISAHELGTKLKVMLPFFVDLRDFEYLSCFIVLGGTALMITLNTLPTYLLKEHASVLGTEKARCKRTEDKTAETITAILADDSRYLKKILLMMPEGFGLSADFSENIPRHDVKVHAKIREKTSSFVAGSGRRAVQQVYFNLYWQLRIVKENRQLMASFQDDDVGLDSAFEGIRLDDIVSTASPHQTKRAASSWATPSSTHQPAPSLAHRPTPSFMNSAPAKNAEPIPAGTPSMSFFAALSSTKPPPPKEPGPAPMPQPVPQEPVPAPAPYVPPIVPPMPTAPTAPLMPTVPTAPLMPEQPSHPMPDVNMSSAPSNNFQVNMNQMPQLPVQSTSKTAENANRKVGRYANAQRLREERSDFASRARDKKRANKIARARQVEEMAKAQRLKEESALNVDHSSFDAKVDGIVHEINQDFAALQSELNNEVDSTFGGGSEDY</sequence>
<dbReference type="Proteomes" id="UP001153069">
    <property type="component" value="Unassembled WGS sequence"/>
</dbReference>
<name>A0A9N8H874_9STRA</name>
<proteinExistence type="predicted"/>
<reference evidence="2" key="1">
    <citation type="submission" date="2020-06" db="EMBL/GenBank/DDBJ databases">
        <authorList>
            <consortium name="Plant Systems Biology data submission"/>
        </authorList>
    </citation>
    <scope>NUCLEOTIDE SEQUENCE</scope>
    <source>
        <strain evidence="2">D6</strain>
    </source>
</reference>
<evidence type="ECO:0000256" key="1">
    <source>
        <dbReference type="SAM" id="MobiDB-lite"/>
    </source>
</evidence>
<comment type="caution">
    <text evidence="2">The sequence shown here is derived from an EMBL/GenBank/DDBJ whole genome shotgun (WGS) entry which is preliminary data.</text>
</comment>
<dbReference type="EMBL" id="CAICTM010000083">
    <property type="protein sequence ID" value="CAB9500473.1"/>
    <property type="molecule type" value="Genomic_DNA"/>
</dbReference>
<feature type="compositionally biased region" description="Polar residues" evidence="1">
    <location>
        <begin position="417"/>
        <end position="439"/>
    </location>
</feature>
<gene>
    <name evidence="2" type="ORF">SEMRO_84_G044960.2</name>
</gene>
<feature type="region of interest" description="Disordered" evidence="1">
    <location>
        <begin position="476"/>
        <end position="501"/>
    </location>
</feature>
<protein>
    <submittedName>
        <fullName evidence="2">Uncharacterized protein</fullName>
    </submittedName>
</protein>
<organism evidence="2 3">
    <name type="scientific">Seminavis robusta</name>
    <dbReference type="NCBI Taxonomy" id="568900"/>
    <lineage>
        <taxon>Eukaryota</taxon>
        <taxon>Sar</taxon>
        <taxon>Stramenopiles</taxon>
        <taxon>Ochrophyta</taxon>
        <taxon>Bacillariophyta</taxon>
        <taxon>Bacillariophyceae</taxon>
        <taxon>Bacillariophycidae</taxon>
        <taxon>Naviculales</taxon>
        <taxon>Naviculaceae</taxon>
        <taxon>Seminavis</taxon>
    </lineage>
</organism>
<accession>A0A9N8H874</accession>
<feature type="region of interest" description="Disordered" evidence="1">
    <location>
        <begin position="1"/>
        <end position="21"/>
    </location>
</feature>
<feature type="region of interest" description="Disordered" evidence="1">
    <location>
        <begin position="132"/>
        <end position="172"/>
    </location>
</feature>
<evidence type="ECO:0000313" key="3">
    <source>
        <dbReference type="Proteomes" id="UP001153069"/>
    </source>
</evidence>
<keyword evidence="3" id="KW-1185">Reference proteome</keyword>
<evidence type="ECO:0000313" key="2">
    <source>
        <dbReference type="EMBL" id="CAB9500473.1"/>
    </source>
</evidence>